<name>A0A173SAJ8_9FIRM</name>
<organism evidence="1 2">
    <name type="scientific">Dorea longicatena</name>
    <dbReference type="NCBI Taxonomy" id="88431"/>
    <lineage>
        <taxon>Bacteria</taxon>
        <taxon>Bacillati</taxon>
        <taxon>Bacillota</taxon>
        <taxon>Clostridia</taxon>
        <taxon>Lachnospirales</taxon>
        <taxon>Lachnospiraceae</taxon>
        <taxon>Dorea</taxon>
    </lineage>
</organism>
<dbReference type="RefSeq" id="WP_055213787.1">
    <property type="nucleotide sequence ID" value="NZ_CYXO01000004.1"/>
</dbReference>
<reference evidence="1 2" key="1">
    <citation type="submission" date="2015-09" db="EMBL/GenBank/DDBJ databases">
        <authorList>
            <consortium name="Pathogen Informatics"/>
        </authorList>
    </citation>
    <scope>NUCLEOTIDE SEQUENCE [LARGE SCALE GENOMIC DNA]</scope>
    <source>
        <strain evidence="1 2">2789STDY5834961</strain>
    </source>
</reference>
<dbReference type="AlphaFoldDB" id="A0A173SAJ8"/>
<evidence type="ECO:0000313" key="2">
    <source>
        <dbReference type="Proteomes" id="UP000095597"/>
    </source>
</evidence>
<sequence length="107" mass="12595">MRIISQDGCYDIPYESIILQRLGTTIFGVTTGLQESVTIARYRKEEKAIKSMKMCREQYAWCKIRDHGMNSLTMAMSFRRTDEIEQLLETFAEKNIFQFPEDEEVQI</sequence>
<dbReference type="EMBL" id="CYXO01000004">
    <property type="protein sequence ID" value="CUM86875.1"/>
    <property type="molecule type" value="Genomic_DNA"/>
</dbReference>
<dbReference type="OrthoDB" id="2067448at2"/>
<evidence type="ECO:0000313" key="1">
    <source>
        <dbReference type="EMBL" id="CUM86875.1"/>
    </source>
</evidence>
<protein>
    <submittedName>
        <fullName evidence="1">Uncharacterized protein</fullName>
    </submittedName>
</protein>
<dbReference type="Proteomes" id="UP000095597">
    <property type="component" value="Unassembled WGS sequence"/>
</dbReference>
<accession>A0A173SAJ8</accession>
<proteinExistence type="predicted"/>
<gene>
    <name evidence="1" type="ORF">ERS852573_00900</name>
</gene>